<sequence>MSRVTPPVRRLTHALRRGISSGLLDAQSRAARYLPRDLPDLRAECKKRAWNAVGNEHELVDRLAAAHEIGGAHSFHTNGLHRPALASSEPADRTIPLMQGFHNSAPKHTAHDSSTIDFFFFPRIEAAAGDASPKLRVPLLPDNYHPDRSAESGHALEALDEAVPRPEISIVAAHPETVAPAAMSEVVGNDGLDVDIDQLTSSAFSNTLPPAKEPSVIQEIWRGLVDDMLGPQGPKVAM</sequence>
<keyword evidence="2" id="KW-1185">Reference proteome</keyword>
<reference evidence="1" key="1">
    <citation type="submission" date="2023-06" db="EMBL/GenBank/DDBJ databases">
        <title>Draft genome of Marssonina rosae.</title>
        <authorList>
            <person name="Cheng Q."/>
        </authorList>
    </citation>
    <scope>NUCLEOTIDE SEQUENCE</scope>
    <source>
        <strain evidence="1">R4</strain>
    </source>
</reference>
<protein>
    <submittedName>
        <fullName evidence="1">Uncharacterized protein</fullName>
    </submittedName>
</protein>
<gene>
    <name evidence="1" type="ORF">QTJ16_005624</name>
</gene>
<comment type="caution">
    <text evidence="1">The sequence shown here is derived from an EMBL/GenBank/DDBJ whole genome shotgun (WGS) entry which is preliminary data.</text>
</comment>
<accession>A0AAD9SX21</accession>
<evidence type="ECO:0000313" key="1">
    <source>
        <dbReference type="EMBL" id="KAK2625255.1"/>
    </source>
</evidence>
<dbReference type="Proteomes" id="UP001285354">
    <property type="component" value="Unassembled WGS sequence"/>
</dbReference>
<name>A0AAD9SX21_9HELO</name>
<organism evidence="1 2">
    <name type="scientific">Diplocarpon rosae</name>
    <dbReference type="NCBI Taxonomy" id="946125"/>
    <lineage>
        <taxon>Eukaryota</taxon>
        <taxon>Fungi</taxon>
        <taxon>Dikarya</taxon>
        <taxon>Ascomycota</taxon>
        <taxon>Pezizomycotina</taxon>
        <taxon>Leotiomycetes</taxon>
        <taxon>Helotiales</taxon>
        <taxon>Drepanopezizaceae</taxon>
        <taxon>Diplocarpon</taxon>
    </lineage>
</organism>
<dbReference type="EMBL" id="JAUBYV010000008">
    <property type="protein sequence ID" value="KAK2625255.1"/>
    <property type="molecule type" value="Genomic_DNA"/>
</dbReference>
<proteinExistence type="predicted"/>
<evidence type="ECO:0000313" key="2">
    <source>
        <dbReference type="Proteomes" id="UP001285354"/>
    </source>
</evidence>
<dbReference type="AlphaFoldDB" id="A0AAD9SX21"/>